<reference evidence="1" key="1">
    <citation type="submission" date="2018-02" db="EMBL/GenBank/DDBJ databases">
        <title>Rhizophora mucronata_Transcriptome.</title>
        <authorList>
            <person name="Meera S.P."/>
            <person name="Sreeshan A."/>
            <person name="Augustine A."/>
        </authorList>
    </citation>
    <scope>NUCLEOTIDE SEQUENCE</scope>
    <source>
        <tissue evidence="1">Leaf</tissue>
    </source>
</reference>
<dbReference type="EMBL" id="GGEC01031946">
    <property type="protein sequence ID" value="MBX12430.1"/>
    <property type="molecule type" value="Transcribed_RNA"/>
</dbReference>
<sequence length="29" mass="3460">MILCATFCFVFFFFFGFLCERQSVGRVLM</sequence>
<proteinExistence type="predicted"/>
<organism evidence="1">
    <name type="scientific">Rhizophora mucronata</name>
    <name type="common">Asiatic mangrove</name>
    <dbReference type="NCBI Taxonomy" id="61149"/>
    <lineage>
        <taxon>Eukaryota</taxon>
        <taxon>Viridiplantae</taxon>
        <taxon>Streptophyta</taxon>
        <taxon>Embryophyta</taxon>
        <taxon>Tracheophyta</taxon>
        <taxon>Spermatophyta</taxon>
        <taxon>Magnoliopsida</taxon>
        <taxon>eudicotyledons</taxon>
        <taxon>Gunneridae</taxon>
        <taxon>Pentapetalae</taxon>
        <taxon>rosids</taxon>
        <taxon>fabids</taxon>
        <taxon>Malpighiales</taxon>
        <taxon>Rhizophoraceae</taxon>
        <taxon>Rhizophora</taxon>
    </lineage>
</organism>
<name>A0A2P2L393_RHIMU</name>
<protein>
    <submittedName>
        <fullName evidence="1">Uncharacterized protein</fullName>
    </submittedName>
</protein>
<evidence type="ECO:0000313" key="1">
    <source>
        <dbReference type="EMBL" id="MBX12430.1"/>
    </source>
</evidence>
<accession>A0A2P2L393</accession>
<dbReference type="AlphaFoldDB" id="A0A2P2L393"/>